<dbReference type="InterPro" id="IPR058245">
    <property type="entry name" value="NreC/VraR/RcsB-like_REC"/>
</dbReference>
<feature type="domain" description="Response regulatory" evidence="5">
    <location>
        <begin position="2"/>
        <end position="119"/>
    </location>
</feature>
<dbReference type="PROSITE" id="PS50043">
    <property type="entry name" value="HTH_LUXR_2"/>
    <property type="match status" value="1"/>
</dbReference>
<sequence length="211" mass="22823">MNLLIIDDHQLFAEGLKFLFESIDTSIHTTHVKDATEALDYLQNNASPDLILLDINLPGINGFSLMKKFQVINIWSPVLIISAMESPATAQLAIESGALGFISKSSSGTTLISAIQTVLNGDTYLPKALSPAASNDTSEARGIETAHITKRQKEILHLLSQGLLNKQIANELGISANTVKAHLYEVFRALKVNNRTAAVKAAFQQGLISEV</sequence>
<dbReference type="InterPro" id="IPR000792">
    <property type="entry name" value="Tscrpt_reg_LuxR_C"/>
</dbReference>
<dbReference type="PROSITE" id="PS50110">
    <property type="entry name" value="RESPONSE_REGULATORY"/>
    <property type="match status" value="1"/>
</dbReference>
<keyword evidence="2" id="KW-0238">DNA-binding</keyword>
<gene>
    <name evidence="6" type="ORF">ENJ51_00280</name>
</gene>
<dbReference type="Pfam" id="PF00072">
    <property type="entry name" value="Response_reg"/>
    <property type="match status" value="1"/>
</dbReference>
<evidence type="ECO:0000259" key="4">
    <source>
        <dbReference type="PROSITE" id="PS50043"/>
    </source>
</evidence>
<dbReference type="InterPro" id="IPR016032">
    <property type="entry name" value="Sig_transdc_resp-reg_C-effctor"/>
</dbReference>
<protein>
    <submittedName>
        <fullName evidence="6">Response regulator transcription factor</fullName>
    </submittedName>
</protein>
<dbReference type="InterPro" id="IPR001789">
    <property type="entry name" value="Sig_transdc_resp-reg_receiver"/>
</dbReference>
<dbReference type="PANTHER" id="PTHR45566:SF1">
    <property type="entry name" value="HTH-TYPE TRANSCRIPTIONAL REGULATOR YHJB-RELATED"/>
    <property type="match status" value="1"/>
</dbReference>
<evidence type="ECO:0000259" key="5">
    <source>
        <dbReference type="PROSITE" id="PS50110"/>
    </source>
</evidence>
<evidence type="ECO:0000313" key="6">
    <source>
        <dbReference type="EMBL" id="HFC91227.1"/>
    </source>
</evidence>
<accession>A0A7V2SXG8</accession>
<dbReference type="InterPro" id="IPR011006">
    <property type="entry name" value="CheY-like_superfamily"/>
</dbReference>
<proteinExistence type="predicted"/>
<dbReference type="Pfam" id="PF00196">
    <property type="entry name" value="GerE"/>
    <property type="match status" value="1"/>
</dbReference>
<dbReference type="InterPro" id="IPR051015">
    <property type="entry name" value="EvgA-like"/>
</dbReference>
<name>A0A7V2SXG8_LEUMU</name>
<dbReference type="PRINTS" id="PR00038">
    <property type="entry name" value="HTHLUXR"/>
</dbReference>
<dbReference type="AlphaFoldDB" id="A0A7V2SXG8"/>
<dbReference type="SUPFAM" id="SSF52172">
    <property type="entry name" value="CheY-like"/>
    <property type="match status" value="1"/>
</dbReference>
<feature type="domain" description="HTH luxR-type" evidence="4">
    <location>
        <begin position="141"/>
        <end position="206"/>
    </location>
</feature>
<comment type="caution">
    <text evidence="6">The sequence shown here is derived from an EMBL/GenBank/DDBJ whole genome shotgun (WGS) entry which is preliminary data.</text>
</comment>
<evidence type="ECO:0000256" key="3">
    <source>
        <dbReference type="PROSITE-ProRule" id="PRU00169"/>
    </source>
</evidence>
<keyword evidence="1 3" id="KW-0597">Phosphoprotein</keyword>
<dbReference type="Proteomes" id="UP000885750">
    <property type="component" value="Unassembled WGS sequence"/>
</dbReference>
<dbReference type="Gene3D" id="3.40.50.2300">
    <property type="match status" value="1"/>
</dbReference>
<feature type="modified residue" description="4-aspartylphosphate" evidence="3">
    <location>
        <position position="54"/>
    </location>
</feature>
<dbReference type="SMART" id="SM00448">
    <property type="entry name" value="REC"/>
    <property type="match status" value="1"/>
</dbReference>
<dbReference type="SMART" id="SM00421">
    <property type="entry name" value="HTH_LUXR"/>
    <property type="match status" value="1"/>
</dbReference>
<evidence type="ECO:0000256" key="2">
    <source>
        <dbReference type="ARBA" id="ARBA00023125"/>
    </source>
</evidence>
<dbReference type="GO" id="GO:0000160">
    <property type="term" value="P:phosphorelay signal transduction system"/>
    <property type="evidence" value="ECO:0007669"/>
    <property type="project" value="InterPro"/>
</dbReference>
<dbReference type="EMBL" id="DRMS01000009">
    <property type="protein sequence ID" value="HFC91227.1"/>
    <property type="molecule type" value="Genomic_DNA"/>
</dbReference>
<dbReference type="CDD" id="cd17535">
    <property type="entry name" value="REC_NarL-like"/>
    <property type="match status" value="1"/>
</dbReference>
<reference evidence="6" key="1">
    <citation type="journal article" date="2020" name="mSystems">
        <title>Genome- and Community-Level Interaction Insights into Carbon Utilization and Element Cycling Functions of Hydrothermarchaeota in Hydrothermal Sediment.</title>
        <authorList>
            <person name="Zhou Z."/>
            <person name="Liu Y."/>
            <person name="Xu W."/>
            <person name="Pan J."/>
            <person name="Luo Z.H."/>
            <person name="Li M."/>
        </authorList>
    </citation>
    <scope>NUCLEOTIDE SEQUENCE [LARGE SCALE GENOMIC DNA]</scope>
    <source>
        <strain evidence="6">HyVt-493</strain>
    </source>
</reference>
<organism evidence="6">
    <name type="scientific">Leucothrix mucor</name>
    <dbReference type="NCBI Taxonomy" id="45248"/>
    <lineage>
        <taxon>Bacteria</taxon>
        <taxon>Pseudomonadati</taxon>
        <taxon>Pseudomonadota</taxon>
        <taxon>Gammaproteobacteria</taxon>
        <taxon>Thiotrichales</taxon>
        <taxon>Thiotrichaceae</taxon>
        <taxon>Leucothrix</taxon>
    </lineage>
</organism>
<dbReference type="PANTHER" id="PTHR45566">
    <property type="entry name" value="HTH-TYPE TRANSCRIPTIONAL REGULATOR YHJB-RELATED"/>
    <property type="match status" value="1"/>
</dbReference>
<dbReference type="GO" id="GO:0006355">
    <property type="term" value="P:regulation of DNA-templated transcription"/>
    <property type="evidence" value="ECO:0007669"/>
    <property type="project" value="InterPro"/>
</dbReference>
<dbReference type="CDD" id="cd06170">
    <property type="entry name" value="LuxR_C_like"/>
    <property type="match status" value="1"/>
</dbReference>
<dbReference type="SUPFAM" id="SSF46894">
    <property type="entry name" value="C-terminal effector domain of the bipartite response regulators"/>
    <property type="match status" value="1"/>
</dbReference>
<evidence type="ECO:0000256" key="1">
    <source>
        <dbReference type="ARBA" id="ARBA00022553"/>
    </source>
</evidence>
<dbReference type="GO" id="GO:0003677">
    <property type="term" value="F:DNA binding"/>
    <property type="evidence" value="ECO:0007669"/>
    <property type="project" value="UniProtKB-KW"/>
</dbReference>